<dbReference type="Proteomes" id="UP000069940">
    <property type="component" value="Unassembled WGS sequence"/>
</dbReference>
<dbReference type="GeneID" id="134284047"/>
<dbReference type="InterPro" id="IPR050951">
    <property type="entry name" value="Retrovirus_Pol_polyprotein"/>
</dbReference>
<dbReference type="Gene3D" id="3.10.10.10">
    <property type="entry name" value="HIV Type 1 Reverse Transcriptase, subunit A, domain 1"/>
    <property type="match status" value="1"/>
</dbReference>
<dbReference type="Pfam" id="PF17919">
    <property type="entry name" value="RT_RNaseH_2"/>
    <property type="match status" value="1"/>
</dbReference>
<dbReference type="PROSITE" id="PS50175">
    <property type="entry name" value="ASP_PROT_RETROV"/>
    <property type="match status" value="1"/>
</dbReference>
<evidence type="ECO:0000256" key="6">
    <source>
        <dbReference type="ARBA" id="ARBA00023268"/>
    </source>
</evidence>
<evidence type="ECO:0000259" key="7">
    <source>
        <dbReference type="PROSITE" id="PS50175"/>
    </source>
</evidence>
<dbReference type="InterPro" id="IPR000477">
    <property type="entry name" value="RT_dom"/>
</dbReference>
<reference evidence="9" key="2">
    <citation type="submission" date="2025-05" db="UniProtKB">
        <authorList>
            <consortium name="EnsemblMetazoa"/>
        </authorList>
    </citation>
    <scope>IDENTIFICATION</scope>
    <source>
        <strain evidence="9">Foshan</strain>
    </source>
</reference>
<dbReference type="InterPro" id="IPR043502">
    <property type="entry name" value="DNA/RNA_pol_sf"/>
</dbReference>
<keyword evidence="5" id="KW-0378">Hydrolase</keyword>
<evidence type="ECO:0000256" key="2">
    <source>
        <dbReference type="ARBA" id="ARBA00022695"/>
    </source>
</evidence>
<keyword evidence="3" id="KW-0540">Nuclease</keyword>
<dbReference type="InterPro" id="IPR055510">
    <property type="entry name" value="DUF7083"/>
</dbReference>
<proteinExistence type="predicted"/>
<dbReference type="InterPro" id="IPR021109">
    <property type="entry name" value="Peptidase_aspartic_dom_sf"/>
</dbReference>
<keyword evidence="4" id="KW-0255">Endonuclease</keyword>
<keyword evidence="10" id="KW-1185">Reference proteome</keyword>
<dbReference type="CDD" id="cd01647">
    <property type="entry name" value="RT_LTR"/>
    <property type="match status" value="1"/>
</dbReference>
<evidence type="ECO:0000256" key="5">
    <source>
        <dbReference type="ARBA" id="ARBA00022801"/>
    </source>
</evidence>
<dbReference type="SUPFAM" id="SSF50630">
    <property type="entry name" value="Acid proteases"/>
    <property type="match status" value="1"/>
</dbReference>
<dbReference type="Pfam" id="PF00078">
    <property type="entry name" value="RVT_1"/>
    <property type="match status" value="1"/>
</dbReference>
<protein>
    <recommendedName>
        <fullName evidence="11">Reverse transcriptase</fullName>
    </recommendedName>
</protein>
<accession>A0ABM1ZIQ5</accession>
<dbReference type="PANTHER" id="PTHR37984">
    <property type="entry name" value="PROTEIN CBG26694"/>
    <property type="match status" value="1"/>
</dbReference>
<dbReference type="Gene3D" id="3.30.70.270">
    <property type="match status" value="2"/>
</dbReference>
<evidence type="ECO:0000313" key="10">
    <source>
        <dbReference type="Proteomes" id="UP000069940"/>
    </source>
</evidence>
<keyword evidence="1" id="KW-0808">Transferase</keyword>
<dbReference type="InterPro" id="IPR041577">
    <property type="entry name" value="RT_RNaseH_2"/>
</dbReference>
<organism evidence="9 10">
    <name type="scientific">Aedes albopictus</name>
    <name type="common">Asian tiger mosquito</name>
    <name type="synonym">Stegomyia albopicta</name>
    <dbReference type="NCBI Taxonomy" id="7160"/>
    <lineage>
        <taxon>Eukaryota</taxon>
        <taxon>Metazoa</taxon>
        <taxon>Ecdysozoa</taxon>
        <taxon>Arthropoda</taxon>
        <taxon>Hexapoda</taxon>
        <taxon>Insecta</taxon>
        <taxon>Pterygota</taxon>
        <taxon>Neoptera</taxon>
        <taxon>Endopterygota</taxon>
        <taxon>Diptera</taxon>
        <taxon>Nematocera</taxon>
        <taxon>Culicoidea</taxon>
        <taxon>Culicidae</taxon>
        <taxon>Culicinae</taxon>
        <taxon>Aedini</taxon>
        <taxon>Aedes</taxon>
        <taxon>Stegomyia</taxon>
    </lineage>
</organism>
<dbReference type="CDD" id="cd09274">
    <property type="entry name" value="RNase_HI_RT_Ty3"/>
    <property type="match status" value="1"/>
</dbReference>
<dbReference type="InterPro" id="IPR001995">
    <property type="entry name" value="Peptidase_A2_cat"/>
</dbReference>
<reference evidence="10" key="1">
    <citation type="journal article" date="2015" name="Proc. Natl. Acad. Sci. U.S.A.">
        <title>Genome sequence of the Asian Tiger mosquito, Aedes albopictus, reveals insights into its biology, genetics, and evolution.</title>
        <authorList>
            <person name="Chen X.G."/>
            <person name="Jiang X."/>
            <person name="Gu J."/>
            <person name="Xu M."/>
            <person name="Wu Y."/>
            <person name="Deng Y."/>
            <person name="Zhang C."/>
            <person name="Bonizzoni M."/>
            <person name="Dermauw W."/>
            <person name="Vontas J."/>
            <person name="Armbruster P."/>
            <person name="Huang X."/>
            <person name="Yang Y."/>
            <person name="Zhang H."/>
            <person name="He W."/>
            <person name="Peng H."/>
            <person name="Liu Y."/>
            <person name="Wu K."/>
            <person name="Chen J."/>
            <person name="Lirakis M."/>
            <person name="Topalis P."/>
            <person name="Van Leeuwen T."/>
            <person name="Hall A.B."/>
            <person name="Jiang X."/>
            <person name="Thorpe C."/>
            <person name="Mueller R.L."/>
            <person name="Sun C."/>
            <person name="Waterhouse R.M."/>
            <person name="Yan G."/>
            <person name="Tu Z.J."/>
            <person name="Fang X."/>
            <person name="James A.A."/>
        </authorList>
    </citation>
    <scope>NUCLEOTIDE SEQUENCE [LARGE SCALE GENOMIC DNA]</scope>
    <source>
        <strain evidence="10">Foshan</strain>
    </source>
</reference>
<evidence type="ECO:0008006" key="11">
    <source>
        <dbReference type="Google" id="ProtNLM"/>
    </source>
</evidence>
<dbReference type="InterPro" id="IPR043128">
    <property type="entry name" value="Rev_trsase/Diguanyl_cyclase"/>
</dbReference>
<evidence type="ECO:0000256" key="1">
    <source>
        <dbReference type="ARBA" id="ARBA00022679"/>
    </source>
</evidence>
<evidence type="ECO:0000256" key="3">
    <source>
        <dbReference type="ARBA" id="ARBA00022722"/>
    </source>
</evidence>
<dbReference type="SUPFAM" id="SSF56672">
    <property type="entry name" value="DNA/RNA polymerases"/>
    <property type="match status" value="1"/>
</dbReference>
<evidence type="ECO:0000256" key="4">
    <source>
        <dbReference type="ARBA" id="ARBA00022759"/>
    </source>
</evidence>
<dbReference type="PROSITE" id="PS50878">
    <property type="entry name" value="RT_POL"/>
    <property type="match status" value="1"/>
</dbReference>
<keyword evidence="2" id="KW-0548">Nucleotidyltransferase</keyword>
<evidence type="ECO:0000313" key="9">
    <source>
        <dbReference type="EnsemblMetazoa" id="AALFPA23_018872.P27745"/>
    </source>
</evidence>
<dbReference type="Pfam" id="PF13650">
    <property type="entry name" value="Asp_protease_2"/>
    <property type="match status" value="1"/>
</dbReference>
<keyword evidence="6" id="KW-0511">Multifunctional enzyme</keyword>
<evidence type="ECO:0000259" key="8">
    <source>
        <dbReference type="PROSITE" id="PS50878"/>
    </source>
</evidence>
<feature type="domain" description="Reverse transcriptase" evidence="8">
    <location>
        <begin position="504"/>
        <end position="682"/>
    </location>
</feature>
<feature type="domain" description="Peptidase A2" evidence="7">
    <location>
        <begin position="345"/>
        <end position="421"/>
    </location>
</feature>
<dbReference type="EnsemblMetazoa" id="AALFPA23_018872.R27745">
    <property type="protein sequence ID" value="AALFPA23_018872.P27745"/>
    <property type="gene ID" value="AALFPA23_018872"/>
</dbReference>
<dbReference type="RefSeq" id="XP_062698203.1">
    <property type="nucleotide sequence ID" value="XM_062842219.1"/>
</dbReference>
<sequence>MKQQQDFMQQQQTLFHQAMSSIRVQVPPNPEIILDSLANNIKEFRYEPEGNITFAAWYARYDDLFEKDAARLDGEAKVRLLMRKLGAVEHERYVSFILPKVPKDFSFDETVQKLKTLFGAVESVVSKRYRCLQTAKQPTEDFISFACRINKNCVEFELGKMSEEQFKCLMFVCGLKSEGDGEVRTRLLSKIEERADVTLEQLSEDCQRLLCLKHDTAMIGAPSSAAVQFVTKKKKQFSKYPPKPGVGSTGTEAKRARNVPATPCWCCGAMHFSRDCTYKQYKCSDCGLIGHREGYCSSAKKSPKPPAFKRKGHPGAFSSKTVSLLVNTVNKKRRFVQARINGVDVRLQLDTGSDISIVSKQTWEKIGKPPKLPATERAATASGDPLQLLFKFESAITINGEQRQAQFYVVDKSLHLAGIDLLDTFGLWSVPISTYCNNITSPTTTIDSLKAEFPAVFRNELGLCSKTKIKLELQPGAVPVFRPKRPVAYAMYNAVDEELDRLERANIISPVDFSNWAAPIVVVRKANGNIRICGDYSTGLNDALQPHRYPLPLPEDIFAKLANCTVFSQIDLSEAFLQVEVDEGSRDLLTINTHRGLYRYNRLPPGVKTAPGAFQQLMDTMLAGLPCTSGYLDDVVVGGKDAAEHARNLQAVLARLQEYGFTVRPEKCTFAQLQIRYLSYLLDRQGLRPDPAKIQAITDMAPPTDVSGVRSFLGAVNYYGKFVPGMRTLRYPLDELLKAGVKFRWTPECQQAFTRFKEILSSGLLLTHYNPNLPIVVSADASSVGVGATISHKFPDGTMKVVQHASRALTPAERNYSQPDREGLAIIFAVTKFHRMLFGRRFHLQTDHAPLLRIFGSKKGIPVYTSNRLQRWALTLLLYDFTIEHVPTAKFGNADVLSRLISQHVRPDEDYVIASVALEDDIRSVASDTINSLPLSFRIVQKAIQSDPITKKVYRYLHEGWPTLKQVADPELKQFCDRQDSLTTIQGCILFGDRLVIPHRTVGAA</sequence>
<dbReference type="PANTHER" id="PTHR37984:SF5">
    <property type="entry name" value="PROTEIN NYNRIN-LIKE"/>
    <property type="match status" value="1"/>
</dbReference>
<name>A0ABM1ZIQ5_AEDAL</name>
<dbReference type="Pfam" id="PF23309">
    <property type="entry name" value="DUF7083"/>
    <property type="match status" value="1"/>
</dbReference>
<dbReference type="Gene3D" id="2.40.70.10">
    <property type="entry name" value="Acid Proteases"/>
    <property type="match status" value="1"/>
</dbReference>